<dbReference type="RefSeq" id="WP_002585107.1">
    <property type="nucleotide sequence ID" value="NZ_KB850989.1"/>
</dbReference>
<organism evidence="1 2">
    <name type="scientific">[Clostridium] clostridioforme 90A8</name>
    <dbReference type="NCBI Taxonomy" id="999408"/>
    <lineage>
        <taxon>Bacteria</taxon>
        <taxon>Bacillati</taxon>
        <taxon>Bacillota</taxon>
        <taxon>Clostridia</taxon>
        <taxon>Lachnospirales</taxon>
        <taxon>Lachnospiraceae</taxon>
        <taxon>Enterocloster</taxon>
    </lineage>
</organism>
<dbReference type="PANTHER" id="PTHR46638">
    <property type="entry name" value="CORRINOID ADENOSYLTRANSFERASE"/>
    <property type="match status" value="1"/>
</dbReference>
<reference evidence="1 2" key="1">
    <citation type="submission" date="2013-01" db="EMBL/GenBank/DDBJ databases">
        <title>The Genome Sequence of Clostridium clostridioforme 90A8.</title>
        <authorList>
            <consortium name="The Broad Institute Genome Sequencing Platform"/>
            <person name="Earl A."/>
            <person name="Ward D."/>
            <person name="Feldgarden M."/>
            <person name="Gevers D."/>
            <person name="Courvalin P."/>
            <person name="Lambert T."/>
            <person name="Walker B."/>
            <person name="Young S.K."/>
            <person name="Zeng Q."/>
            <person name="Gargeya S."/>
            <person name="Fitzgerald M."/>
            <person name="Haas B."/>
            <person name="Abouelleil A."/>
            <person name="Alvarado L."/>
            <person name="Arachchi H.M."/>
            <person name="Berlin A.M."/>
            <person name="Chapman S.B."/>
            <person name="Dewar J."/>
            <person name="Goldberg J."/>
            <person name="Griggs A."/>
            <person name="Gujja S."/>
            <person name="Hansen M."/>
            <person name="Howarth C."/>
            <person name="Imamovic A."/>
            <person name="Larimer J."/>
            <person name="McCowan C."/>
            <person name="Murphy C."/>
            <person name="Neiman D."/>
            <person name="Pearson M."/>
            <person name="Priest M."/>
            <person name="Roberts A."/>
            <person name="Saif S."/>
            <person name="Shea T."/>
            <person name="Sisk P."/>
            <person name="Sykes S."/>
            <person name="Wortman J."/>
            <person name="Nusbaum C."/>
            <person name="Birren B."/>
        </authorList>
    </citation>
    <scope>NUCLEOTIDE SEQUENCE [LARGE SCALE GENOMIC DNA]</scope>
    <source>
        <strain evidence="1 2">90A8</strain>
    </source>
</reference>
<dbReference type="InterPro" id="IPR003724">
    <property type="entry name" value="CblAdoTrfase_CobA"/>
</dbReference>
<dbReference type="EMBL" id="AGYR01000059">
    <property type="protein sequence ID" value="ENZ08865.1"/>
    <property type="molecule type" value="Genomic_DNA"/>
</dbReference>
<dbReference type="InterPro" id="IPR027417">
    <property type="entry name" value="P-loop_NTPase"/>
</dbReference>
<accession>A0A0E2HHK1</accession>
<comment type="caution">
    <text evidence="1">The sequence shown here is derived from an EMBL/GenBank/DDBJ whole genome shotgun (WGS) entry which is preliminary data.</text>
</comment>
<dbReference type="PATRIC" id="fig|999408.3.peg.5138"/>
<name>A0A0E2HHK1_9FIRM</name>
<dbReference type="PANTHER" id="PTHR46638:SF1">
    <property type="entry name" value="CORRINOID ADENOSYLTRANSFERASE"/>
    <property type="match status" value="1"/>
</dbReference>
<gene>
    <name evidence="1" type="ORF">HMPREF1090_04772</name>
</gene>
<dbReference type="HOGENOM" id="CLU_088595_2_0_9"/>
<evidence type="ECO:0000313" key="1">
    <source>
        <dbReference type="EMBL" id="ENZ08865.1"/>
    </source>
</evidence>
<dbReference type="Gene3D" id="3.40.50.300">
    <property type="entry name" value="P-loop containing nucleotide triphosphate hydrolases"/>
    <property type="match status" value="1"/>
</dbReference>
<dbReference type="GO" id="GO:0009236">
    <property type="term" value="P:cobalamin biosynthetic process"/>
    <property type="evidence" value="ECO:0007669"/>
    <property type="project" value="InterPro"/>
</dbReference>
<dbReference type="Proteomes" id="UP000013085">
    <property type="component" value="Unassembled WGS sequence"/>
</dbReference>
<dbReference type="GO" id="GO:0008817">
    <property type="term" value="F:corrinoid adenosyltransferase activity"/>
    <property type="evidence" value="ECO:0007669"/>
    <property type="project" value="InterPro"/>
</dbReference>
<keyword evidence="1" id="KW-0808">Transferase</keyword>
<sequence>MNETGLVQIYCGDGKGKTTAAIGAAVRAAGRGYRVLVARLLKTDDSGEVTGLSHVPGITVLPCGRNFGFSWNMTQVQRKAAALYYDHCLLNAWNMALGADGGEPYDMLVLDEAIGACNLGFVDEAGLVKALKEKPAALEVILTGRCPSEALRDQADYITEMVMRRHPYERGVGAREGIEY</sequence>
<dbReference type="SUPFAM" id="SSF52540">
    <property type="entry name" value="P-loop containing nucleoside triphosphate hydrolases"/>
    <property type="match status" value="1"/>
</dbReference>
<protein>
    <submittedName>
        <fullName evidence="1">Cob(I)yrinic acid a,c-diamide adenosyltransferase</fullName>
    </submittedName>
</protein>
<dbReference type="GO" id="GO:0005524">
    <property type="term" value="F:ATP binding"/>
    <property type="evidence" value="ECO:0007669"/>
    <property type="project" value="InterPro"/>
</dbReference>
<dbReference type="AlphaFoldDB" id="A0A0E2HHK1"/>
<dbReference type="Pfam" id="PF02572">
    <property type="entry name" value="CobA_CobO_BtuR"/>
    <property type="match status" value="1"/>
</dbReference>
<evidence type="ECO:0000313" key="2">
    <source>
        <dbReference type="Proteomes" id="UP000013085"/>
    </source>
</evidence>
<proteinExistence type="predicted"/>
<dbReference type="GeneID" id="57960966"/>
<dbReference type="PIRSF" id="PIRSF015617">
    <property type="entry name" value="Adensltrnsf_CobA"/>
    <property type="match status" value="1"/>
</dbReference>